<evidence type="ECO:0000256" key="1">
    <source>
        <dbReference type="ARBA" id="ARBA00009391"/>
    </source>
</evidence>
<dbReference type="PANTHER" id="PTHR45900">
    <property type="entry name" value="RECA"/>
    <property type="match status" value="1"/>
</dbReference>
<dbReference type="Proteomes" id="UP000176815">
    <property type="component" value="Unassembled WGS sequence"/>
</dbReference>
<dbReference type="GO" id="GO:0005524">
    <property type="term" value="F:ATP binding"/>
    <property type="evidence" value="ECO:0007669"/>
    <property type="project" value="UniProtKB-KW"/>
</dbReference>
<evidence type="ECO:0000256" key="2">
    <source>
        <dbReference type="ARBA" id="ARBA00015553"/>
    </source>
</evidence>
<dbReference type="GO" id="GO:0006310">
    <property type="term" value="P:DNA recombination"/>
    <property type="evidence" value="ECO:0007669"/>
    <property type="project" value="UniProtKB-KW"/>
</dbReference>
<accession>A0A1F4X526</accession>
<dbReference type="SUPFAM" id="SSF52540">
    <property type="entry name" value="P-loop containing nucleoside triphosphate hydrolases"/>
    <property type="match status" value="1"/>
</dbReference>
<dbReference type="InterPro" id="IPR049428">
    <property type="entry name" value="RecA-like_N"/>
</dbReference>
<protein>
    <recommendedName>
        <fullName evidence="2">Protein RecA</fullName>
    </recommendedName>
</protein>
<keyword evidence="3" id="KW-0547">Nucleotide-binding</keyword>
<dbReference type="PANTHER" id="PTHR45900:SF1">
    <property type="entry name" value="MITOCHONDRIAL DNA REPAIR PROTEIN RECA HOMOLOG-RELATED"/>
    <property type="match status" value="1"/>
</dbReference>
<evidence type="ECO:0000259" key="7">
    <source>
        <dbReference type="PROSITE" id="PS50163"/>
    </source>
</evidence>
<proteinExistence type="inferred from homology"/>
<reference evidence="8 9" key="1">
    <citation type="journal article" date="2016" name="Nat. Commun.">
        <title>Thousands of microbial genomes shed light on interconnected biogeochemical processes in an aquifer system.</title>
        <authorList>
            <person name="Anantharaman K."/>
            <person name="Brown C.T."/>
            <person name="Hug L.A."/>
            <person name="Sharon I."/>
            <person name="Castelle C.J."/>
            <person name="Probst A.J."/>
            <person name="Thomas B.C."/>
            <person name="Singh A."/>
            <person name="Wilkins M.J."/>
            <person name="Karaoz U."/>
            <person name="Brodie E.L."/>
            <person name="Williams K.H."/>
            <person name="Hubbard S.S."/>
            <person name="Banfield J.F."/>
        </authorList>
    </citation>
    <scope>NUCLEOTIDE SEQUENCE [LARGE SCALE GENOMIC DNA]</scope>
</reference>
<dbReference type="PROSITE" id="PS50163">
    <property type="entry name" value="RECA_3"/>
    <property type="match status" value="1"/>
</dbReference>
<dbReference type="Gene3D" id="3.40.50.300">
    <property type="entry name" value="P-loop containing nucleotide triphosphate hydrolases"/>
    <property type="match status" value="1"/>
</dbReference>
<sequence>MAELIQKRRRRSAAAEQIENRDRTKENEPEEYVGPDPKKITEDRLIPSGSTLVNCACSDNPKGAFALGSINTIPGKSASGKTVLMLTMLACCAVDPKFKEYEFIYDDGEQSLSFDLDYLFPPLAPKDPEDLTSGRLKAPNYDDGEPVPSETIQDFKGNILIKCKQRRPFIWVLDSLDSLTSDEEMEREYKNAIKNAKSAEAVTELKGSYKAEKAKHIGEALRMINGNIKRTDSALFIIQQTRQRFKSGFGQTDWVTSGGDAPFFYSFHQLYLNSIKSITEEAMNLKHKIGSMAQIEVIKNKLTGKKRKSGVVIPIYESYGLHDVESCIDFLKLTEHWASDTKGIVAKEFDIKKSKDNLIEYIEDNNLQDKLQDIVGSVWKEVEKMLMFKTPRRF</sequence>
<dbReference type="EMBL" id="MEWG01000047">
    <property type="protein sequence ID" value="OGC76253.1"/>
    <property type="molecule type" value="Genomic_DNA"/>
</dbReference>
<evidence type="ECO:0000256" key="4">
    <source>
        <dbReference type="ARBA" id="ARBA00022840"/>
    </source>
</evidence>
<dbReference type="GO" id="GO:0008094">
    <property type="term" value="F:ATP-dependent activity, acting on DNA"/>
    <property type="evidence" value="ECO:0007669"/>
    <property type="project" value="InterPro"/>
</dbReference>
<dbReference type="InterPro" id="IPR013765">
    <property type="entry name" value="DNA_recomb/repair_RecA"/>
</dbReference>
<dbReference type="GO" id="GO:0005829">
    <property type="term" value="C:cytosol"/>
    <property type="evidence" value="ECO:0007669"/>
    <property type="project" value="TreeGrafter"/>
</dbReference>
<evidence type="ECO:0000313" key="9">
    <source>
        <dbReference type="Proteomes" id="UP000176815"/>
    </source>
</evidence>
<keyword evidence="4" id="KW-0067">ATP-binding</keyword>
<keyword evidence="5" id="KW-0233">DNA recombination</keyword>
<dbReference type="GO" id="GO:0003697">
    <property type="term" value="F:single-stranded DNA binding"/>
    <property type="evidence" value="ECO:0007669"/>
    <property type="project" value="InterPro"/>
</dbReference>
<feature type="domain" description="RecA family profile 2" evidence="7">
    <location>
        <begin position="249"/>
        <end position="326"/>
    </location>
</feature>
<evidence type="ECO:0000256" key="5">
    <source>
        <dbReference type="ARBA" id="ARBA00023172"/>
    </source>
</evidence>
<dbReference type="InterPro" id="IPR020587">
    <property type="entry name" value="RecA_monomer-monomer_interface"/>
</dbReference>
<evidence type="ECO:0000256" key="3">
    <source>
        <dbReference type="ARBA" id="ARBA00022741"/>
    </source>
</evidence>
<evidence type="ECO:0000256" key="6">
    <source>
        <dbReference type="SAM" id="MobiDB-lite"/>
    </source>
</evidence>
<feature type="region of interest" description="Disordered" evidence="6">
    <location>
        <begin position="1"/>
        <end position="42"/>
    </location>
</feature>
<gene>
    <name evidence="8" type="ORF">A2619_02250</name>
</gene>
<feature type="compositionally biased region" description="Basic and acidic residues" evidence="6">
    <location>
        <begin position="18"/>
        <end position="27"/>
    </location>
</feature>
<dbReference type="AlphaFoldDB" id="A0A1F4X526"/>
<dbReference type="InterPro" id="IPR027417">
    <property type="entry name" value="P-loop_NTPase"/>
</dbReference>
<dbReference type="Pfam" id="PF00154">
    <property type="entry name" value="RecA_N"/>
    <property type="match status" value="1"/>
</dbReference>
<comment type="caution">
    <text evidence="8">The sequence shown here is derived from an EMBL/GenBank/DDBJ whole genome shotgun (WGS) entry which is preliminary data.</text>
</comment>
<dbReference type="GO" id="GO:0006281">
    <property type="term" value="P:DNA repair"/>
    <property type="evidence" value="ECO:0007669"/>
    <property type="project" value="InterPro"/>
</dbReference>
<feature type="region of interest" description="Disordered" evidence="6">
    <location>
        <begin position="129"/>
        <end position="148"/>
    </location>
</feature>
<evidence type="ECO:0000313" key="8">
    <source>
        <dbReference type="EMBL" id="OGC76253.1"/>
    </source>
</evidence>
<comment type="similarity">
    <text evidence="1">Belongs to the RecA family.</text>
</comment>
<name>A0A1F4X526_UNCKA</name>
<dbReference type="PRINTS" id="PR00142">
    <property type="entry name" value="RECA"/>
</dbReference>
<organism evidence="8 9">
    <name type="scientific">candidate division WWE3 bacterium RIFOXYD1_FULL_39_9</name>
    <dbReference type="NCBI Taxonomy" id="1802649"/>
    <lineage>
        <taxon>Bacteria</taxon>
        <taxon>Katanobacteria</taxon>
    </lineage>
</organism>